<dbReference type="OrthoDB" id="548493at2759"/>
<feature type="compositionally biased region" description="Low complexity" evidence="1">
    <location>
        <begin position="667"/>
        <end position="680"/>
    </location>
</feature>
<feature type="region of interest" description="Disordered" evidence="1">
    <location>
        <begin position="649"/>
        <end position="680"/>
    </location>
</feature>
<protein>
    <submittedName>
        <fullName evidence="2">Uncharacterized protein</fullName>
    </submittedName>
</protein>
<dbReference type="Proteomes" id="UP000613740">
    <property type="component" value="Unassembled WGS sequence"/>
</dbReference>
<feature type="region of interest" description="Disordered" evidence="1">
    <location>
        <begin position="171"/>
        <end position="198"/>
    </location>
</feature>
<proteinExistence type="predicted"/>
<comment type="caution">
    <text evidence="2">The sequence shown here is derived from an EMBL/GenBank/DDBJ whole genome shotgun (WGS) entry which is preliminary data.</text>
</comment>
<accession>A0A835WLA2</accession>
<gene>
    <name evidence="2" type="ORF">HYH02_005211</name>
</gene>
<evidence type="ECO:0000313" key="2">
    <source>
        <dbReference type="EMBL" id="KAG2449682.1"/>
    </source>
</evidence>
<sequence length="791" mass="80197">MDLPANQDVAGDGSRFDKALRVKDMDEERALRCSSAIPADGIDTPKKDSAASLTWGPGNLDNMLQEQGSWCRHRGDMAGVECVRYATRSVSSGGAAPASRLSAGGAGFFGSRRNSQDGHSHAHESLLEIRRRSSAGGAPFSTRSHRNSSGGSVEYELHSCYFNPLVEGSVEAEAEAERDSTEEPELAQQPVQEPAEAAEEAELVAAAAELACDGCGSGVSGRVTPGDALAMQLSGSSSARSSCSSASAGVLAAAAGGAPEAPPTPLQCVSSKQLGLAHAHFAASTSGGGSEGNNARESDQQVSILPCGPTDEVTATKQTTEGTALECLASSPPSPDTAAVAAASEVTTAGHDSDDQLNDAGSDHGKCPAAAAASFASSSSSAAGRRHQRTQSSYLDLAAASERLSSALSEHASYICLLPPPQARPTSQQHKPHRVSSPAVLAAHEWLGSPQRHLAMDTAAVYRSGGAAPGDADSAESACLAAAASIAHAPLDASAAGHVEPAKRAQPAQPGPYPQSPCVCGCMRAGCSVPGLCMTRALIKQMHLASRVALLPAPATDAASEPAPAAESAVGTATASTRSPFAAAFASAEAALAERHREVSCRDGGSSACSSEGGAVVTCVVVIPGPGAKGQHATSAAEEESALTRVVSSEAGGQGSQFELERAGAMARSGSTASSDSSELSGGLLGSTAALFSVHSSWREPLTWTPLRERCAAVGSQPRADQGHGGDACKAESCASEAAAPARAQRVVADQMKSAPKAAEAPAAEQWMPLRQRVMWMTRSGRQGGLAGGWS</sequence>
<feature type="region of interest" description="Disordered" evidence="1">
    <location>
        <begin position="327"/>
        <end position="367"/>
    </location>
</feature>
<keyword evidence="3" id="KW-1185">Reference proteome</keyword>
<feature type="region of interest" description="Disordered" evidence="1">
    <location>
        <begin position="283"/>
        <end position="313"/>
    </location>
</feature>
<evidence type="ECO:0000313" key="3">
    <source>
        <dbReference type="Proteomes" id="UP000613740"/>
    </source>
</evidence>
<organism evidence="2 3">
    <name type="scientific">Chlamydomonas schloesseri</name>
    <dbReference type="NCBI Taxonomy" id="2026947"/>
    <lineage>
        <taxon>Eukaryota</taxon>
        <taxon>Viridiplantae</taxon>
        <taxon>Chlorophyta</taxon>
        <taxon>core chlorophytes</taxon>
        <taxon>Chlorophyceae</taxon>
        <taxon>CS clade</taxon>
        <taxon>Chlamydomonadales</taxon>
        <taxon>Chlamydomonadaceae</taxon>
        <taxon>Chlamydomonas</taxon>
    </lineage>
</organism>
<feature type="compositionally biased region" description="Low complexity" evidence="1">
    <location>
        <begin position="336"/>
        <end position="349"/>
    </location>
</feature>
<reference evidence="2" key="1">
    <citation type="journal article" date="2020" name="bioRxiv">
        <title>Comparative genomics of Chlamydomonas.</title>
        <authorList>
            <person name="Craig R.J."/>
            <person name="Hasan A.R."/>
            <person name="Ness R.W."/>
            <person name="Keightley P.D."/>
        </authorList>
    </citation>
    <scope>NUCLEOTIDE SEQUENCE</scope>
    <source>
        <strain evidence="2">CCAP 11/173</strain>
    </source>
</reference>
<name>A0A835WLA2_9CHLO</name>
<dbReference type="EMBL" id="JAEHOD010000013">
    <property type="protein sequence ID" value="KAG2449682.1"/>
    <property type="molecule type" value="Genomic_DNA"/>
</dbReference>
<evidence type="ECO:0000256" key="1">
    <source>
        <dbReference type="SAM" id="MobiDB-lite"/>
    </source>
</evidence>
<dbReference type="AlphaFoldDB" id="A0A835WLA2"/>
<feature type="compositionally biased region" description="Low complexity" evidence="1">
    <location>
        <begin position="186"/>
        <end position="195"/>
    </location>
</feature>